<evidence type="ECO:0000313" key="7">
    <source>
        <dbReference type="EMBL" id="MBB6004278.1"/>
    </source>
</evidence>
<evidence type="ECO:0000256" key="4">
    <source>
        <dbReference type="ARBA" id="ARBA00023163"/>
    </source>
</evidence>
<name>A0A841EUG5_9BACT</name>
<evidence type="ECO:0000256" key="1">
    <source>
        <dbReference type="ARBA" id="ARBA00010641"/>
    </source>
</evidence>
<dbReference type="Pfam" id="PF08281">
    <property type="entry name" value="Sigma70_r4_2"/>
    <property type="match status" value="1"/>
</dbReference>
<accession>A0A841EUG5</accession>
<dbReference type="InterPro" id="IPR013324">
    <property type="entry name" value="RNA_pol_sigma_r3/r4-like"/>
</dbReference>
<dbReference type="InterPro" id="IPR007627">
    <property type="entry name" value="RNA_pol_sigma70_r2"/>
</dbReference>
<sequence length="197" mass="23470">MTNRFKSTQPSQEQILWNRFREGDEVAFTQLSKQFYKTLVHYGGKFTSNSQIIEDAIQDLLIKLWLRRASLSEVESVKFYLLRAFRNQLFKTLQTFKAVPLEEDFGDIHFEDSSETSFIEAESSKNMLHKVSYSLKQLPERQREILYLRFYQDLRVEEIAQLLQIKPQSVSNTIQRALSTLRENWEISLMFFCWFIS</sequence>
<dbReference type="AlphaFoldDB" id="A0A841EUG5"/>
<dbReference type="InterPro" id="IPR036388">
    <property type="entry name" value="WH-like_DNA-bd_sf"/>
</dbReference>
<dbReference type="PANTHER" id="PTHR43133:SF46">
    <property type="entry name" value="RNA POLYMERASE SIGMA-70 FACTOR ECF SUBFAMILY"/>
    <property type="match status" value="1"/>
</dbReference>
<evidence type="ECO:0000259" key="6">
    <source>
        <dbReference type="Pfam" id="PF08281"/>
    </source>
</evidence>
<reference evidence="7 8" key="1">
    <citation type="submission" date="2020-08" db="EMBL/GenBank/DDBJ databases">
        <title>Functional genomics of gut bacteria from endangered species of beetles.</title>
        <authorList>
            <person name="Carlos-Shanley C."/>
        </authorList>
    </citation>
    <scope>NUCLEOTIDE SEQUENCE [LARGE SCALE GENOMIC DNA]</scope>
    <source>
        <strain evidence="7 8">S00070</strain>
    </source>
</reference>
<dbReference type="NCBIfam" id="TIGR02937">
    <property type="entry name" value="sigma70-ECF"/>
    <property type="match status" value="1"/>
</dbReference>
<comment type="caution">
    <text evidence="7">The sequence shown here is derived from an EMBL/GenBank/DDBJ whole genome shotgun (WGS) entry which is preliminary data.</text>
</comment>
<dbReference type="PANTHER" id="PTHR43133">
    <property type="entry name" value="RNA POLYMERASE ECF-TYPE SIGMA FACTO"/>
    <property type="match status" value="1"/>
</dbReference>
<proteinExistence type="inferred from homology"/>
<evidence type="ECO:0000256" key="3">
    <source>
        <dbReference type="ARBA" id="ARBA00023082"/>
    </source>
</evidence>
<dbReference type="GO" id="GO:0006352">
    <property type="term" value="P:DNA-templated transcription initiation"/>
    <property type="evidence" value="ECO:0007669"/>
    <property type="project" value="InterPro"/>
</dbReference>
<dbReference type="Gene3D" id="1.10.10.10">
    <property type="entry name" value="Winged helix-like DNA-binding domain superfamily/Winged helix DNA-binding domain"/>
    <property type="match status" value="1"/>
</dbReference>
<dbReference type="SUPFAM" id="SSF88659">
    <property type="entry name" value="Sigma3 and sigma4 domains of RNA polymerase sigma factors"/>
    <property type="match status" value="1"/>
</dbReference>
<evidence type="ECO:0000259" key="5">
    <source>
        <dbReference type="Pfam" id="PF04542"/>
    </source>
</evidence>
<dbReference type="Pfam" id="PF04542">
    <property type="entry name" value="Sigma70_r2"/>
    <property type="match status" value="1"/>
</dbReference>
<dbReference type="InterPro" id="IPR014284">
    <property type="entry name" value="RNA_pol_sigma-70_dom"/>
</dbReference>
<dbReference type="InterPro" id="IPR013325">
    <property type="entry name" value="RNA_pol_sigma_r2"/>
</dbReference>
<dbReference type="GO" id="GO:0003677">
    <property type="term" value="F:DNA binding"/>
    <property type="evidence" value="ECO:0007669"/>
    <property type="project" value="InterPro"/>
</dbReference>
<dbReference type="Gene3D" id="1.10.1740.10">
    <property type="match status" value="1"/>
</dbReference>
<protein>
    <submittedName>
        <fullName evidence="7">RNA polymerase sigma factor (Sigma-70 family)</fullName>
    </submittedName>
</protein>
<dbReference type="RefSeq" id="WP_184135175.1">
    <property type="nucleotide sequence ID" value="NZ_JACHKT010000021.1"/>
</dbReference>
<comment type="similarity">
    <text evidence="1">Belongs to the sigma-70 factor family. ECF subfamily.</text>
</comment>
<evidence type="ECO:0000256" key="2">
    <source>
        <dbReference type="ARBA" id="ARBA00023015"/>
    </source>
</evidence>
<dbReference type="GO" id="GO:0016987">
    <property type="term" value="F:sigma factor activity"/>
    <property type="evidence" value="ECO:0007669"/>
    <property type="project" value="UniProtKB-KW"/>
</dbReference>
<dbReference type="SUPFAM" id="SSF88946">
    <property type="entry name" value="Sigma2 domain of RNA polymerase sigma factors"/>
    <property type="match status" value="1"/>
</dbReference>
<dbReference type="Proteomes" id="UP000524404">
    <property type="component" value="Unassembled WGS sequence"/>
</dbReference>
<dbReference type="InterPro" id="IPR039425">
    <property type="entry name" value="RNA_pol_sigma-70-like"/>
</dbReference>
<organism evidence="7 8">
    <name type="scientific">Arcicella rosea</name>
    <dbReference type="NCBI Taxonomy" id="502909"/>
    <lineage>
        <taxon>Bacteria</taxon>
        <taxon>Pseudomonadati</taxon>
        <taxon>Bacteroidota</taxon>
        <taxon>Cytophagia</taxon>
        <taxon>Cytophagales</taxon>
        <taxon>Flectobacillaceae</taxon>
        <taxon>Arcicella</taxon>
    </lineage>
</organism>
<dbReference type="EMBL" id="JACHKT010000021">
    <property type="protein sequence ID" value="MBB6004278.1"/>
    <property type="molecule type" value="Genomic_DNA"/>
</dbReference>
<feature type="domain" description="RNA polymerase sigma-70 region 2" evidence="5">
    <location>
        <begin position="33"/>
        <end position="89"/>
    </location>
</feature>
<keyword evidence="2" id="KW-0805">Transcription regulation</keyword>
<dbReference type="InterPro" id="IPR013249">
    <property type="entry name" value="RNA_pol_sigma70_r4_t2"/>
</dbReference>
<dbReference type="CDD" id="cd06171">
    <property type="entry name" value="Sigma70_r4"/>
    <property type="match status" value="1"/>
</dbReference>
<keyword evidence="4" id="KW-0804">Transcription</keyword>
<evidence type="ECO:0000313" key="8">
    <source>
        <dbReference type="Proteomes" id="UP000524404"/>
    </source>
</evidence>
<feature type="domain" description="RNA polymerase sigma factor 70 region 4 type 2" evidence="6">
    <location>
        <begin position="135"/>
        <end position="181"/>
    </location>
</feature>
<keyword evidence="8" id="KW-1185">Reference proteome</keyword>
<gene>
    <name evidence="7" type="ORF">HNP25_002941</name>
</gene>
<keyword evidence="3" id="KW-0731">Sigma factor</keyword>